<organism evidence="1 2">
    <name type="scientific">Theileria equi strain WA</name>
    <dbReference type="NCBI Taxonomy" id="1537102"/>
    <lineage>
        <taxon>Eukaryota</taxon>
        <taxon>Sar</taxon>
        <taxon>Alveolata</taxon>
        <taxon>Apicomplexa</taxon>
        <taxon>Aconoidasida</taxon>
        <taxon>Piroplasmida</taxon>
        <taxon>Theileriidae</taxon>
        <taxon>Theileria</taxon>
    </lineage>
</organism>
<dbReference type="Gene3D" id="3.40.50.1010">
    <property type="entry name" value="5'-nuclease"/>
    <property type="match status" value="1"/>
</dbReference>
<dbReference type="VEuPathDB" id="PiroplasmaDB:BEWA_028920"/>
<protein>
    <submittedName>
        <fullName evidence="1">Uncharacterized protein</fullName>
    </submittedName>
</protein>
<name>L0AWS5_THEEQ</name>
<dbReference type="Proteomes" id="UP000031512">
    <property type="component" value="Chromosome 1"/>
</dbReference>
<reference evidence="1 2" key="1">
    <citation type="journal article" date="2012" name="BMC Genomics">
        <title>Comparative genomic analysis and phylogenetic position of Theileria equi.</title>
        <authorList>
            <person name="Kappmeyer L.S."/>
            <person name="Thiagarajan M."/>
            <person name="Herndon D.R."/>
            <person name="Ramsay J.D."/>
            <person name="Caler E."/>
            <person name="Djikeng A."/>
            <person name="Gillespie J.J."/>
            <person name="Lau A.O."/>
            <person name="Roalson E.H."/>
            <person name="Silva J.C."/>
            <person name="Silva M.G."/>
            <person name="Suarez C.E."/>
            <person name="Ueti M.W."/>
            <person name="Nene V.M."/>
            <person name="Mealey R.H."/>
            <person name="Knowles D.P."/>
            <person name="Brayton K.A."/>
        </authorList>
    </citation>
    <scope>NUCLEOTIDE SEQUENCE [LARGE SCALE GENOMIC DNA]</scope>
    <source>
        <strain evidence="1 2">WA</strain>
    </source>
</reference>
<evidence type="ECO:0000313" key="2">
    <source>
        <dbReference type="Proteomes" id="UP000031512"/>
    </source>
</evidence>
<dbReference type="EMBL" id="CP001669">
    <property type="protein sequence ID" value="AFZ80042.1"/>
    <property type="molecule type" value="Genomic_DNA"/>
</dbReference>
<dbReference type="GeneID" id="15807086"/>
<dbReference type="KEGG" id="beq:BEWA_028920"/>
<accession>L0AWS5</accession>
<keyword evidence="2" id="KW-1185">Reference proteome</keyword>
<proteinExistence type="predicted"/>
<dbReference type="AlphaFoldDB" id="L0AWS5"/>
<dbReference type="RefSeq" id="XP_004829708.1">
    <property type="nucleotide sequence ID" value="XM_004829651.1"/>
</dbReference>
<dbReference type="STRING" id="1537102.L0AWS5"/>
<evidence type="ECO:0000313" key="1">
    <source>
        <dbReference type="EMBL" id="AFZ80042.1"/>
    </source>
</evidence>
<gene>
    <name evidence="1" type="ORF">BEWA_028920</name>
</gene>
<sequence length="95" mass="10717">MGKTWVTSPNEPMDTAVRSFWKASGRSNVKKITREVFFRRDIGCGVDSCTECTPSEMQDHPYCTTEDRIDSHSSCSVDSLSDGELVVREDECMDE</sequence>